<dbReference type="AlphaFoldDB" id="A0A1S1RIJ5"/>
<evidence type="ECO:0008006" key="8">
    <source>
        <dbReference type="Google" id="ProtNLM"/>
    </source>
</evidence>
<dbReference type="OrthoDB" id="4717569at2"/>
<evidence type="ECO:0000256" key="5">
    <source>
        <dbReference type="SAM" id="MobiDB-lite"/>
    </source>
</evidence>
<keyword evidence="4" id="KW-0472">Membrane</keyword>
<dbReference type="InterPro" id="IPR038261">
    <property type="entry name" value="GPP34-like_sf"/>
</dbReference>
<comment type="subcellular location">
    <subcellularLocation>
        <location evidence="1">Golgi apparatus membrane</location>
        <topology evidence="1">Peripheral membrane protein</topology>
        <orientation evidence="1">Cytoplasmic side</orientation>
    </subcellularLocation>
</comment>
<evidence type="ECO:0000256" key="1">
    <source>
        <dbReference type="ARBA" id="ARBA00004255"/>
    </source>
</evidence>
<gene>
    <name evidence="6" type="ORF">BBK14_30195</name>
</gene>
<dbReference type="GO" id="GO:0070273">
    <property type="term" value="F:phosphatidylinositol-4-phosphate binding"/>
    <property type="evidence" value="ECO:0007669"/>
    <property type="project" value="InterPro"/>
</dbReference>
<dbReference type="GO" id="GO:0005737">
    <property type="term" value="C:cytoplasm"/>
    <property type="evidence" value="ECO:0007669"/>
    <property type="project" value="UniProtKB-ARBA"/>
</dbReference>
<organism evidence="6 7">
    <name type="scientific">Parafrankia soli</name>
    <dbReference type="NCBI Taxonomy" id="2599596"/>
    <lineage>
        <taxon>Bacteria</taxon>
        <taxon>Bacillati</taxon>
        <taxon>Actinomycetota</taxon>
        <taxon>Actinomycetes</taxon>
        <taxon>Frankiales</taxon>
        <taxon>Frankiaceae</taxon>
        <taxon>Parafrankia</taxon>
    </lineage>
</organism>
<dbReference type="Gene3D" id="1.10.3630.10">
    <property type="entry name" value="yeast vps74-n-term truncation variant domain like"/>
    <property type="match status" value="1"/>
</dbReference>
<keyword evidence="2" id="KW-0333">Golgi apparatus</keyword>
<dbReference type="GO" id="GO:0012505">
    <property type="term" value="C:endomembrane system"/>
    <property type="evidence" value="ECO:0007669"/>
    <property type="project" value="UniProtKB-ARBA"/>
</dbReference>
<evidence type="ECO:0000256" key="3">
    <source>
        <dbReference type="ARBA" id="ARBA00023121"/>
    </source>
</evidence>
<dbReference type="InterPro" id="IPR008628">
    <property type="entry name" value="GPP34-like"/>
</dbReference>
<reference evidence="7" key="1">
    <citation type="submission" date="2016-07" db="EMBL/GenBank/DDBJ databases">
        <title>Frankia sp. NRRL B-16219 Genome sequencing.</title>
        <authorList>
            <person name="Ghodhbane-Gtari F."/>
            <person name="Swanson E."/>
            <person name="Gueddou A."/>
            <person name="Louati M."/>
            <person name="Nouioui I."/>
            <person name="Hezbri K."/>
            <person name="Abebe-Akele F."/>
            <person name="Simpson S."/>
            <person name="Morris K."/>
            <person name="Thomas K."/>
            <person name="Gtari M."/>
            <person name="Tisa L.S."/>
        </authorList>
    </citation>
    <scope>NUCLEOTIDE SEQUENCE [LARGE SCALE GENOMIC DNA]</scope>
    <source>
        <strain evidence="7">NRRL B-16219</strain>
    </source>
</reference>
<keyword evidence="7" id="KW-1185">Reference proteome</keyword>
<sequence>MQPPPSLPAQLYLLAYDLERNRMYRSPYLGRALRAAAATELYQAGLLTDENGRVKPVAPRAEHRPHAEGRPGQPAAPGRRRTPTADELCAQLIGEVGASSRHRSWKHWVKKNQRTAGRVVRDQLEAGRWIRVERRRILGMIPATSVTVRDRAMVRRLHREVEQVLHGGPAGRADPGPASLAALLAAGQIGAMKSGRARRALKGRLALLEPVAGPAVPALRAAVREAQAAESAGAAG</sequence>
<feature type="compositionally biased region" description="Basic and acidic residues" evidence="5">
    <location>
        <begin position="60"/>
        <end position="69"/>
    </location>
</feature>
<dbReference type="Proteomes" id="UP000179769">
    <property type="component" value="Unassembled WGS sequence"/>
</dbReference>
<evidence type="ECO:0000256" key="2">
    <source>
        <dbReference type="ARBA" id="ARBA00023034"/>
    </source>
</evidence>
<comment type="caution">
    <text evidence="6">The sequence shown here is derived from an EMBL/GenBank/DDBJ whole genome shotgun (WGS) entry which is preliminary data.</text>
</comment>
<evidence type="ECO:0000256" key="4">
    <source>
        <dbReference type="ARBA" id="ARBA00023136"/>
    </source>
</evidence>
<dbReference type="EMBL" id="MAXA01000007">
    <property type="protein sequence ID" value="OHV45591.1"/>
    <property type="molecule type" value="Genomic_DNA"/>
</dbReference>
<name>A0A1S1RIJ5_9ACTN</name>
<keyword evidence="3" id="KW-0446">Lipid-binding</keyword>
<protein>
    <recommendedName>
        <fullName evidence="8">GPP34 family phosphoprotein</fullName>
    </recommendedName>
</protein>
<evidence type="ECO:0000313" key="6">
    <source>
        <dbReference type="EMBL" id="OHV45591.1"/>
    </source>
</evidence>
<feature type="region of interest" description="Disordered" evidence="5">
    <location>
        <begin position="58"/>
        <end position="83"/>
    </location>
</feature>
<dbReference type="RefSeq" id="WP_071059637.1">
    <property type="nucleotide sequence ID" value="NZ_MAXA01000007.1"/>
</dbReference>
<evidence type="ECO:0000313" key="7">
    <source>
        <dbReference type="Proteomes" id="UP000179769"/>
    </source>
</evidence>
<dbReference type="Pfam" id="PF05719">
    <property type="entry name" value="GPP34"/>
    <property type="match status" value="1"/>
</dbReference>
<proteinExistence type="predicted"/>
<accession>A0A1S1RIJ5</accession>